<evidence type="ECO:0000313" key="14">
    <source>
        <dbReference type="Proteomes" id="UP000694568"/>
    </source>
</evidence>
<evidence type="ECO:0000256" key="5">
    <source>
        <dbReference type="ARBA" id="ARBA00022763"/>
    </source>
</evidence>
<feature type="binding site" evidence="10">
    <location>
        <position position="12"/>
    </location>
    <ligand>
        <name>Mg(2+)</name>
        <dbReference type="ChEBI" id="CHEBI:18420"/>
        <label>1</label>
    </ligand>
</feature>
<evidence type="ECO:0000256" key="11">
    <source>
        <dbReference type="PIRSR" id="PIRSR604808-3"/>
    </source>
</evidence>
<keyword evidence="5" id="KW-0227">DNA damage</keyword>
<dbReference type="GO" id="GO:0008311">
    <property type="term" value="F:double-stranded DNA 3'-5' DNA exonuclease activity"/>
    <property type="evidence" value="ECO:0007669"/>
    <property type="project" value="UniProtKB-EC"/>
</dbReference>
<dbReference type="GO" id="GO:0003906">
    <property type="term" value="F:DNA-(apurinic or apyrimidinic site) endonuclease activity"/>
    <property type="evidence" value="ECO:0007669"/>
    <property type="project" value="TreeGrafter"/>
</dbReference>
<dbReference type="EC" id="3.1.11.2" evidence="3"/>
<dbReference type="PANTHER" id="PTHR22748">
    <property type="entry name" value="AP ENDONUCLEASE"/>
    <property type="match status" value="1"/>
</dbReference>
<dbReference type="SUPFAM" id="SSF56219">
    <property type="entry name" value="DNase I-like"/>
    <property type="match status" value="1"/>
</dbReference>
<feature type="active site" description="Proton donor/acceptor" evidence="9">
    <location>
        <position position="144"/>
    </location>
</feature>
<dbReference type="InterPro" id="IPR004808">
    <property type="entry name" value="AP_endonuc_1"/>
</dbReference>
<evidence type="ECO:0000256" key="1">
    <source>
        <dbReference type="ARBA" id="ARBA00000493"/>
    </source>
</evidence>
<organism evidence="13 14">
    <name type="scientific">Sander lucioperca</name>
    <name type="common">Pike-perch</name>
    <name type="synonym">Perca lucioperca</name>
    <dbReference type="NCBI Taxonomy" id="283035"/>
    <lineage>
        <taxon>Eukaryota</taxon>
        <taxon>Metazoa</taxon>
        <taxon>Chordata</taxon>
        <taxon>Craniata</taxon>
        <taxon>Vertebrata</taxon>
        <taxon>Euteleostomi</taxon>
        <taxon>Actinopterygii</taxon>
        <taxon>Neopterygii</taxon>
        <taxon>Teleostei</taxon>
        <taxon>Neoteleostei</taxon>
        <taxon>Acanthomorphata</taxon>
        <taxon>Eupercaria</taxon>
        <taxon>Perciformes</taxon>
        <taxon>Percoidei</taxon>
        <taxon>Percidae</taxon>
        <taxon>Luciopercinae</taxon>
        <taxon>Sander</taxon>
    </lineage>
</organism>
<protein>
    <recommendedName>
        <fullName evidence="3">exodeoxyribonuclease III</fullName>
        <ecNumber evidence="3">3.1.11.2</ecNumber>
    </recommendedName>
</protein>
<comment type="catalytic activity">
    <reaction evidence="1">
        <text>Exonucleolytic cleavage in the 3'- to 5'-direction to yield nucleoside 5'-phosphates.</text>
        <dbReference type="EC" id="3.1.11.2"/>
    </reaction>
</comment>
<dbReference type="AlphaFoldDB" id="A0A8C9ZNR4"/>
<dbReference type="GO" id="GO:0005634">
    <property type="term" value="C:nucleus"/>
    <property type="evidence" value="ECO:0007669"/>
    <property type="project" value="TreeGrafter"/>
</dbReference>
<keyword evidence="8" id="KW-0234">DNA repair</keyword>
<dbReference type="GO" id="GO:0008081">
    <property type="term" value="F:phosphoric diester hydrolase activity"/>
    <property type="evidence" value="ECO:0007669"/>
    <property type="project" value="TreeGrafter"/>
</dbReference>
<feature type="active site" description="Proton acceptor" evidence="9">
    <location>
        <position position="231"/>
    </location>
</feature>
<sequence length="354" mass="41009">MCSRSVKMVSININGLHNPVKRWKALSKFKKDKAQIVFIQETHLSDSEHEKLNKLGFKHVFYSSHNSGRRRGVAILVHGALNYEHISEHKDKEGRYIMVIGKIDGIILSLLNVYIPPGSNWSLYKQILELTSTRSQGILLCGGDLNLTLNAELDSSNGKRDARNIGKRMVHLMDDLGLVDVWRDCHSTDREYTHYSCAHNVYSRLDYIFMFKNDLCRLKNCEIGPCTISDHNPVYANICLNRKNRSTLWRLNTNILNYPDIKERLKKEIEEYLEYNDKEEVSPGILWDALKAVIRGKIIGISSYLKKQAERTIHKIKNPLNDQIEIEQGKIQQCFLDYYKTLYSQPHTDNNQDI</sequence>
<evidence type="ECO:0000256" key="8">
    <source>
        <dbReference type="ARBA" id="ARBA00023204"/>
    </source>
</evidence>
<evidence type="ECO:0000256" key="2">
    <source>
        <dbReference type="ARBA" id="ARBA00007092"/>
    </source>
</evidence>
<feature type="binding site" evidence="10">
    <location>
        <position position="144"/>
    </location>
    <ligand>
        <name>Mg(2+)</name>
        <dbReference type="ChEBI" id="CHEBI:18420"/>
        <label>1</label>
    </ligand>
</feature>
<keyword evidence="4 10" id="KW-0479">Metal-binding</keyword>
<proteinExistence type="inferred from homology"/>
<dbReference type="GeneTree" id="ENSGT00950000183016"/>
<comment type="similarity">
    <text evidence="2">Belongs to the DNA repair enzymes AP/ExoA family.</text>
</comment>
<evidence type="ECO:0000256" key="10">
    <source>
        <dbReference type="PIRSR" id="PIRSR604808-2"/>
    </source>
</evidence>
<dbReference type="GO" id="GO:0006284">
    <property type="term" value="P:base-excision repair"/>
    <property type="evidence" value="ECO:0007669"/>
    <property type="project" value="TreeGrafter"/>
</dbReference>
<dbReference type="Gene3D" id="3.60.10.10">
    <property type="entry name" value="Endonuclease/exonuclease/phosphatase"/>
    <property type="match status" value="1"/>
</dbReference>
<dbReference type="Ensembl" id="ENSSLUT00000043573.1">
    <property type="protein sequence ID" value="ENSSLUP00000042244.1"/>
    <property type="gene ID" value="ENSSLUG00000018729.1"/>
</dbReference>
<comment type="cofactor">
    <cofactor evidence="10">
        <name>Mg(2+)</name>
        <dbReference type="ChEBI" id="CHEBI:18420"/>
    </cofactor>
    <cofactor evidence="10">
        <name>Mn(2+)</name>
        <dbReference type="ChEBI" id="CHEBI:29035"/>
    </cofactor>
    <text evidence="10">Probably binds two magnesium or manganese ions per subunit.</text>
</comment>
<keyword evidence="7 10" id="KW-0460">Magnesium</keyword>
<feature type="binding site" evidence="10">
    <location>
        <position position="41"/>
    </location>
    <ligand>
        <name>Mg(2+)</name>
        <dbReference type="ChEBI" id="CHEBI:18420"/>
        <label>1</label>
    </ligand>
</feature>
<feature type="domain" description="Endonuclease/exonuclease/phosphatase" evidence="12">
    <location>
        <begin position="10"/>
        <end position="231"/>
    </location>
</feature>
<reference evidence="13" key="2">
    <citation type="submission" date="2025-09" db="UniProtKB">
        <authorList>
            <consortium name="Ensembl"/>
        </authorList>
    </citation>
    <scope>IDENTIFICATION</scope>
</reference>
<reference evidence="13" key="1">
    <citation type="submission" date="2025-08" db="UniProtKB">
        <authorList>
            <consortium name="Ensembl"/>
        </authorList>
    </citation>
    <scope>IDENTIFICATION</scope>
</reference>
<keyword evidence="6" id="KW-0378">Hydrolase</keyword>
<keyword evidence="10" id="KW-0464">Manganese</keyword>
<dbReference type="InterPro" id="IPR005135">
    <property type="entry name" value="Endo/exonuclease/phosphatase"/>
</dbReference>
<evidence type="ECO:0000259" key="12">
    <source>
        <dbReference type="Pfam" id="PF03372"/>
    </source>
</evidence>
<evidence type="ECO:0000256" key="3">
    <source>
        <dbReference type="ARBA" id="ARBA00012115"/>
    </source>
</evidence>
<dbReference type="CDD" id="cd09076">
    <property type="entry name" value="L1-EN"/>
    <property type="match status" value="1"/>
</dbReference>
<evidence type="ECO:0000256" key="7">
    <source>
        <dbReference type="ARBA" id="ARBA00022842"/>
    </source>
</evidence>
<feature type="binding site" evidence="10">
    <location>
        <position position="231"/>
    </location>
    <ligand>
        <name>Mg(2+)</name>
        <dbReference type="ChEBI" id="CHEBI:18420"/>
        <label>1</label>
    </ligand>
</feature>
<dbReference type="InterPro" id="IPR036691">
    <property type="entry name" value="Endo/exonu/phosph_ase_sf"/>
</dbReference>
<name>A0A8C9ZNR4_SANLU</name>
<evidence type="ECO:0000256" key="4">
    <source>
        <dbReference type="ARBA" id="ARBA00022723"/>
    </source>
</evidence>
<feature type="active site" evidence="9">
    <location>
        <position position="114"/>
    </location>
</feature>
<dbReference type="PANTHER" id="PTHR22748:SF26">
    <property type="entry name" value="ENDONUCLEASE_EXONUCLEASE_PHOSPHATASE DOMAIN-CONTAINING PROTEIN"/>
    <property type="match status" value="1"/>
</dbReference>
<evidence type="ECO:0000313" key="13">
    <source>
        <dbReference type="Ensembl" id="ENSSLUP00000042244.1"/>
    </source>
</evidence>
<dbReference type="Pfam" id="PF03372">
    <property type="entry name" value="Exo_endo_phos"/>
    <property type="match status" value="1"/>
</dbReference>
<feature type="site" description="Important for catalytic activity" evidence="11">
    <location>
        <position position="206"/>
    </location>
</feature>
<dbReference type="Proteomes" id="UP000694568">
    <property type="component" value="Unplaced"/>
</dbReference>
<feature type="site" description="Transition state stabilizer" evidence="11">
    <location>
        <position position="146"/>
    </location>
</feature>
<accession>A0A8C9ZNR4</accession>
<evidence type="ECO:0000256" key="6">
    <source>
        <dbReference type="ARBA" id="ARBA00022801"/>
    </source>
</evidence>
<feature type="site" description="Interaction with DNA substrate" evidence="11">
    <location>
        <position position="231"/>
    </location>
</feature>
<keyword evidence="14" id="KW-1185">Reference proteome</keyword>
<feature type="binding site" evidence="10">
    <location>
        <position position="146"/>
    </location>
    <ligand>
        <name>Mg(2+)</name>
        <dbReference type="ChEBI" id="CHEBI:18420"/>
        <label>1</label>
    </ligand>
</feature>
<dbReference type="GO" id="GO:0046872">
    <property type="term" value="F:metal ion binding"/>
    <property type="evidence" value="ECO:0007669"/>
    <property type="project" value="UniProtKB-KW"/>
</dbReference>
<feature type="binding site" evidence="10">
    <location>
        <position position="230"/>
    </location>
    <ligand>
        <name>Mg(2+)</name>
        <dbReference type="ChEBI" id="CHEBI:18420"/>
        <label>1</label>
    </ligand>
</feature>
<evidence type="ECO:0000256" key="9">
    <source>
        <dbReference type="PIRSR" id="PIRSR604808-1"/>
    </source>
</evidence>